<dbReference type="RefSeq" id="WP_012126734.1">
    <property type="nucleotide sequence ID" value="NC_009783.1"/>
</dbReference>
<reference evidence="1 2" key="1">
    <citation type="submission" date="2007-08" db="EMBL/GenBank/DDBJ databases">
        <authorList>
            <consortium name="The Vibrio harveyi Genome Sequencing Project"/>
            <person name="Bassler B."/>
            <person name="Clifton S.W."/>
            <person name="Fulton L."/>
            <person name="Delehaunty K."/>
            <person name="Fronick C."/>
            <person name="Harrison M."/>
            <person name="Markivic C."/>
            <person name="Fulton R."/>
            <person name="Tin-Wollam A.-M."/>
            <person name="Shah N."/>
            <person name="Pepin K."/>
            <person name="Nash W."/>
            <person name="Thiruvilangam P."/>
            <person name="Bhonagiri V."/>
            <person name="Waters C."/>
            <person name="Tu K.C."/>
            <person name="Irgon J."/>
            <person name="Wilson R.K."/>
        </authorList>
    </citation>
    <scope>NUCLEOTIDE SEQUENCE [LARGE SCALE GENOMIC DNA]</scope>
    <source>
        <strain evidence="2">ATCC BAA-1116 / BB120</strain>
    </source>
</reference>
<proteinExistence type="predicted"/>
<dbReference type="AlphaFoldDB" id="A7MTX9"/>
<evidence type="ECO:0000313" key="2">
    <source>
        <dbReference type="Proteomes" id="UP000008152"/>
    </source>
</evidence>
<gene>
    <name evidence="1" type="ordered locus">VIBHAR_00544</name>
</gene>
<protein>
    <submittedName>
        <fullName evidence="1">Uncharacterized protein</fullName>
    </submittedName>
</protein>
<dbReference type="PATRIC" id="fig|338187.25.peg.2067"/>
<accession>A7MTX9</accession>
<name>A7MTX9_VIBC1</name>
<dbReference type="KEGG" id="vha:VIBHAR_00544"/>
<evidence type="ECO:0000313" key="1">
    <source>
        <dbReference type="EMBL" id="ABU69547.1"/>
    </source>
</evidence>
<dbReference type="EMBL" id="CP000789">
    <property type="protein sequence ID" value="ABU69547.1"/>
    <property type="molecule type" value="Genomic_DNA"/>
</dbReference>
<dbReference type="Proteomes" id="UP000008152">
    <property type="component" value="Chromosome I"/>
</dbReference>
<sequence length="287" mass="33153">MNNLKKVGAVASLSAGALVFFMDFPYTLLKDYSSGVLGNGGQILVGFGGKIAFSSDTKNYVFFAVPPYVDKNKKIVVPMRLSVTNSYNATDVKVVMSIRYGKENYRSYFPENIMKNKGYRLDDEIKFELSKTADFDFAKYRITSLDENDVFSTTEVAFAKNKEWGDQIPLLFQNSLSIETTIVTNSEKDKRRDWLVSYNGVNVDNPSQMLQWVHDFYGKKMAIEIRKEHNLFSYLYNIILGNEVKVFGFYPQFELLPNEDIYMPKNMKESVYHAFVFKPYSWDLLFE</sequence>
<organism evidence="1 2">
    <name type="scientific">Vibrio campbellii (strain ATCC BAA-1116)</name>
    <dbReference type="NCBI Taxonomy" id="2902295"/>
    <lineage>
        <taxon>Bacteria</taxon>
        <taxon>Pseudomonadati</taxon>
        <taxon>Pseudomonadota</taxon>
        <taxon>Gammaproteobacteria</taxon>
        <taxon>Vibrionales</taxon>
        <taxon>Vibrionaceae</taxon>
        <taxon>Vibrio</taxon>
    </lineage>
</organism>